<dbReference type="Proteomes" id="UP000026714">
    <property type="component" value="Unassembled WGS sequence"/>
</dbReference>
<name>A0A059KJL1_9BURK</name>
<sequence length="101" mass="11222">MAEGFANVRSQIAYDISDQLGPGKHEFTRKLSSTGRIIDDAFEENFYKEASRVDAQKKEIYAAEKAKGTPSAEIYAKLIDFTNTQSSDYLEGTGWCARTTA</sequence>
<dbReference type="eggNOG" id="ENOG50335QT">
    <property type="taxonomic scope" value="Bacteria"/>
</dbReference>
<evidence type="ECO:0000313" key="1">
    <source>
        <dbReference type="EMBL" id="KDB51414.1"/>
    </source>
</evidence>
<protein>
    <submittedName>
        <fullName evidence="1">Uncharacterized protein</fullName>
    </submittedName>
</protein>
<gene>
    <name evidence="1" type="ORF">X805_29950</name>
</gene>
<keyword evidence="2" id="KW-1185">Reference proteome</keyword>
<organism evidence="1 2">
    <name type="scientific">Sphaerotilus natans subsp. natans DSM 6575</name>
    <dbReference type="NCBI Taxonomy" id="1286631"/>
    <lineage>
        <taxon>Bacteria</taxon>
        <taxon>Pseudomonadati</taxon>
        <taxon>Pseudomonadota</taxon>
        <taxon>Betaproteobacteria</taxon>
        <taxon>Burkholderiales</taxon>
        <taxon>Sphaerotilaceae</taxon>
        <taxon>Sphaerotilus</taxon>
    </lineage>
</organism>
<dbReference type="EMBL" id="AZRA01000081">
    <property type="protein sequence ID" value="KDB51414.1"/>
    <property type="molecule type" value="Genomic_DNA"/>
</dbReference>
<evidence type="ECO:0000313" key="2">
    <source>
        <dbReference type="Proteomes" id="UP000026714"/>
    </source>
</evidence>
<comment type="caution">
    <text evidence="1">The sequence shown here is derived from an EMBL/GenBank/DDBJ whole genome shotgun (WGS) entry which is preliminary data.</text>
</comment>
<dbReference type="AlphaFoldDB" id="A0A059KJL1"/>
<accession>A0A059KJL1</accession>
<proteinExistence type="predicted"/>
<reference evidence="1 2" key="1">
    <citation type="journal article" date="2014" name="FEMS Microbiol. Ecol.">
        <title>Sphaerotilus natans encrusted with nanoball-shaped Fe(III) oxide minerals formed by nitrate-reducing mixotrophic Fe(II) oxidation.</title>
        <authorList>
            <person name="Park S."/>
            <person name="Kim D.H."/>
            <person name="Lee J.H."/>
            <person name="Hur H.G."/>
        </authorList>
    </citation>
    <scope>NUCLEOTIDE SEQUENCE [LARGE SCALE GENOMIC DNA]</scope>
    <source>
        <strain evidence="1 2">DSM 6575</strain>
    </source>
</reference>